<gene>
    <name evidence="2" type="ORF">LMJF_15_0825</name>
</gene>
<protein>
    <submittedName>
        <fullName evidence="2">Uncharacterized protein</fullName>
    </submittedName>
</protein>
<dbReference type="AlphaFoldDB" id="Q4QFA1"/>
<dbReference type="KEGG" id="lma:LMJF_15_0825"/>
<name>Q4QFA1_LEIMA</name>
<dbReference type="VEuPathDB" id="TriTrypDB:LmjF.15.0825"/>
<organism evidence="2 3">
    <name type="scientific">Leishmania major</name>
    <dbReference type="NCBI Taxonomy" id="5664"/>
    <lineage>
        <taxon>Eukaryota</taxon>
        <taxon>Discoba</taxon>
        <taxon>Euglenozoa</taxon>
        <taxon>Kinetoplastea</taxon>
        <taxon>Metakinetoplastina</taxon>
        <taxon>Trypanosomatida</taxon>
        <taxon>Trypanosomatidae</taxon>
        <taxon>Leishmaniinae</taxon>
        <taxon>Leishmania</taxon>
    </lineage>
</organism>
<reference evidence="2 3" key="2">
    <citation type="journal article" date="2011" name="Genome Res.">
        <title>Chromosome and gene copy number variation allow major structural change between species and strains of Leishmania.</title>
        <authorList>
            <person name="Rogers M.B."/>
            <person name="Hilley J.D."/>
            <person name="Dickens N.J."/>
            <person name="Wilkes J."/>
            <person name="Bates P.A."/>
            <person name="Depledge D.P."/>
            <person name="Harris D."/>
            <person name="Her Y."/>
            <person name="Herzyk P."/>
            <person name="Imamura H."/>
            <person name="Otto T.D."/>
            <person name="Sanders M."/>
            <person name="Seeger K."/>
            <person name="Dujardin J.C."/>
            <person name="Berriman M."/>
            <person name="Smith D.F."/>
            <person name="Hertz-Fowler C."/>
            <person name="Mottram J.C."/>
        </authorList>
    </citation>
    <scope>NUCLEOTIDE SEQUENCE [LARGE SCALE GENOMIC DNA]</scope>
    <source>
        <strain evidence="3">MHOM/IL/81/Friedlin</strain>
    </source>
</reference>
<dbReference type="Proteomes" id="UP000000542">
    <property type="component" value="Chromosome 15"/>
</dbReference>
<dbReference type="HOGENOM" id="CLU_941511_0_0_1"/>
<dbReference type="EMBL" id="FR796411">
    <property type="protein sequence ID" value="CAJ03308.1"/>
    <property type="molecule type" value="Genomic_DNA"/>
</dbReference>
<dbReference type="GeneID" id="5650463"/>
<evidence type="ECO:0000256" key="1">
    <source>
        <dbReference type="SAM" id="MobiDB-lite"/>
    </source>
</evidence>
<evidence type="ECO:0000313" key="2">
    <source>
        <dbReference type="EMBL" id="CAJ03308.1"/>
    </source>
</evidence>
<feature type="region of interest" description="Disordered" evidence="1">
    <location>
        <begin position="1"/>
        <end position="32"/>
    </location>
</feature>
<dbReference type="RefSeq" id="XP_001681997.1">
    <property type="nucleotide sequence ID" value="XM_001681945.1"/>
</dbReference>
<accession>Q4QFA1</accession>
<dbReference type="VEuPathDB" id="TriTrypDB:LMJSD75_150014900"/>
<sequence length="296" mass="32188">MRRASPAASQVAAHPPPLHSSTLPRRARWRATSTPASGRWNCCYQPHCGSMRSCRSARVEPCCHGTSSRFRALRPVSFVSPPRRARSTLHRARQQRRLLPWKSHAAKAVLMLAAAYPAGGPSWQFTATSSEHVRRPPRARRWAEVPRRACLEESPVEDVFLSECLRCTFSLSIRYLPSPSMSLVDGCSVAEVDDGDDYGEEVDPQGNGLSSTCSCSSTTSRAESIGAAAWHPTTAAVASEVGTKYAMVRECQMTRSAFSVPAAGAALSAHRSGRRRGAAVSACPHCARRRCCLHLS</sequence>
<dbReference type="VEuPathDB" id="TriTrypDB:LMJFC_150015300"/>
<evidence type="ECO:0000313" key="3">
    <source>
        <dbReference type="Proteomes" id="UP000000542"/>
    </source>
</evidence>
<proteinExistence type="predicted"/>
<keyword evidence="3" id="KW-1185">Reference proteome</keyword>
<dbReference type="InParanoid" id="Q4QFA1"/>
<reference evidence="2 3" key="1">
    <citation type="journal article" date="2005" name="Science">
        <title>The genome of the kinetoplastid parasite, Leishmania major.</title>
        <authorList>
            <person name="Ivens A.C."/>
            <person name="Peacock C.S."/>
            <person name="Worthey E.A."/>
            <person name="Murphy L."/>
            <person name="Aggarwal G."/>
            <person name="Berriman M."/>
            <person name="Sisk E."/>
            <person name="Rajandream M.A."/>
            <person name="Adlem E."/>
            <person name="Aert R."/>
            <person name="Anupama A."/>
            <person name="Apostolou Z."/>
            <person name="Attipoe P."/>
            <person name="Bason N."/>
            <person name="Bauser C."/>
            <person name="Beck A."/>
            <person name="Beverley S.M."/>
            <person name="Bianchettin G."/>
            <person name="Borzym K."/>
            <person name="Bothe G."/>
            <person name="Bruschi C.V."/>
            <person name="Collins M."/>
            <person name="Cadag E."/>
            <person name="Ciarloni L."/>
            <person name="Clayton C."/>
            <person name="Coulson R.M."/>
            <person name="Cronin A."/>
            <person name="Cruz A.K."/>
            <person name="Davies R.M."/>
            <person name="De Gaudenzi J."/>
            <person name="Dobson D.E."/>
            <person name="Duesterhoeft A."/>
            <person name="Fazelina G."/>
            <person name="Fosker N."/>
            <person name="Frasch A.C."/>
            <person name="Fraser A."/>
            <person name="Fuchs M."/>
            <person name="Gabel C."/>
            <person name="Goble A."/>
            <person name="Goffeau A."/>
            <person name="Harris D."/>
            <person name="Hertz-Fowler C."/>
            <person name="Hilbert H."/>
            <person name="Horn D."/>
            <person name="Huang Y."/>
            <person name="Klages S."/>
            <person name="Knights A."/>
            <person name="Kube M."/>
            <person name="Larke N."/>
            <person name="Litvin L."/>
            <person name="Lord A."/>
            <person name="Louie T."/>
            <person name="Marra M."/>
            <person name="Masuy D."/>
            <person name="Matthews K."/>
            <person name="Michaeli S."/>
            <person name="Mottram J.C."/>
            <person name="Muller-Auer S."/>
            <person name="Munden H."/>
            <person name="Nelson S."/>
            <person name="Norbertczak H."/>
            <person name="Oliver K."/>
            <person name="O'neil S."/>
            <person name="Pentony M."/>
            <person name="Pohl T.M."/>
            <person name="Price C."/>
            <person name="Purnelle B."/>
            <person name="Quail M.A."/>
            <person name="Rabbinowitsch E."/>
            <person name="Reinhardt R."/>
            <person name="Rieger M."/>
            <person name="Rinta J."/>
            <person name="Robben J."/>
            <person name="Robertson L."/>
            <person name="Ruiz J.C."/>
            <person name="Rutter S."/>
            <person name="Saunders D."/>
            <person name="Schafer M."/>
            <person name="Schein J."/>
            <person name="Schwartz D.C."/>
            <person name="Seeger K."/>
            <person name="Seyler A."/>
            <person name="Sharp S."/>
            <person name="Shin H."/>
            <person name="Sivam D."/>
            <person name="Squares R."/>
            <person name="Squares S."/>
            <person name="Tosato V."/>
            <person name="Vogt C."/>
            <person name="Volckaert G."/>
            <person name="Wambutt R."/>
            <person name="Warren T."/>
            <person name="Wedler H."/>
            <person name="Woodward J."/>
            <person name="Zhou S."/>
            <person name="Zimmermann W."/>
            <person name="Smith D.F."/>
            <person name="Blackwell J.M."/>
            <person name="Stuart K.D."/>
            <person name="Barrell B."/>
            <person name="Myler P.J."/>
        </authorList>
    </citation>
    <scope>NUCLEOTIDE SEQUENCE [LARGE SCALE GENOMIC DNA]</scope>
    <source>
        <strain evidence="3">MHOM/IL/81/Friedlin</strain>
    </source>
</reference>